<evidence type="ECO:0000313" key="2">
    <source>
        <dbReference type="Proteomes" id="UP000007800"/>
    </source>
</evidence>
<organism evidence="2">
    <name type="scientific">Perkinsus marinus (strain ATCC 50983 / TXsc)</name>
    <dbReference type="NCBI Taxonomy" id="423536"/>
    <lineage>
        <taxon>Eukaryota</taxon>
        <taxon>Sar</taxon>
        <taxon>Alveolata</taxon>
        <taxon>Perkinsozoa</taxon>
        <taxon>Perkinsea</taxon>
        <taxon>Perkinsida</taxon>
        <taxon>Perkinsidae</taxon>
        <taxon>Perkinsus</taxon>
    </lineage>
</organism>
<dbReference type="RefSeq" id="XP_002777472.1">
    <property type="nucleotide sequence ID" value="XM_002777426.1"/>
</dbReference>
<sequence>MAHESRHCLDEFIDVLKRSFSTPEEAYQYFSDGAIGFSREMFALRLKTLDDAGYVNNNKDILWSAICREAGIDPSGLMDSVRWARVVLNTPTLPCRRLGRAVKYVAASVLTEAALECTRAVAQEAMEGLEMASVSPNEMPR</sequence>
<dbReference type="InParanoid" id="C5L1V5"/>
<gene>
    <name evidence="1" type="ORF">Pmar_PMAR004343</name>
</gene>
<accession>C5L1V5</accession>
<dbReference type="AlphaFoldDB" id="C5L1V5"/>
<protein>
    <submittedName>
        <fullName evidence="1">Uncharacterized protein</fullName>
    </submittedName>
</protein>
<evidence type="ECO:0000313" key="1">
    <source>
        <dbReference type="EMBL" id="EER09288.1"/>
    </source>
</evidence>
<dbReference type="Proteomes" id="UP000007800">
    <property type="component" value="Unassembled WGS sequence"/>
</dbReference>
<dbReference type="EMBL" id="GG678472">
    <property type="protein sequence ID" value="EER09288.1"/>
    <property type="molecule type" value="Genomic_DNA"/>
</dbReference>
<dbReference type="GeneID" id="9065632"/>
<name>C5L1V5_PERM5</name>
<keyword evidence="2" id="KW-1185">Reference proteome</keyword>
<reference evidence="1 2" key="1">
    <citation type="submission" date="2008-07" db="EMBL/GenBank/DDBJ databases">
        <authorList>
            <person name="El-Sayed N."/>
            <person name="Caler E."/>
            <person name="Inman J."/>
            <person name="Amedeo P."/>
            <person name="Hass B."/>
            <person name="Wortman J."/>
        </authorList>
    </citation>
    <scope>NUCLEOTIDE SEQUENCE [LARGE SCALE GENOMIC DNA]</scope>
    <source>
        <strain evidence="2">ATCC 50983 / TXsc</strain>
    </source>
</reference>
<proteinExistence type="predicted"/>